<gene>
    <name evidence="1" type="ORF">SASPL_143544</name>
</gene>
<dbReference type="AlphaFoldDB" id="A0A8X8Z9U8"/>
<evidence type="ECO:0000313" key="2">
    <source>
        <dbReference type="Proteomes" id="UP000298416"/>
    </source>
</evidence>
<organism evidence="1">
    <name type="scientific">Salvia splendens</name>
    <name type="common">Scarlet sage</name>
    <dbReference type="NCBI Taxonomy" id="180675"/>
    <lineage>
        <taxon>Eukaryota</taxon>
        <taxon>Viridiplantae</taxon>
        <taxon>Streptophyta</taxon>
        <taxon>Embryophyta</taxon>
        <taxon>Tracheophyta</taxon>
        <taxon>Spermatophyta</taxon>
        <taxon>Magnoliopsida</taxon>
        <taxon>eudicotyledons</taxon>
        <taxon>Gunneridae</taxon>
        <taxon>Pentapetalae</taxon>
        <taxon>asterids</taxon>
        <taxon>lamiids</taxon>
        <taxon>Lamiales</taxon>
        <taxon>Lamiaceae</taxon>
        <taxon>Nepetoideae</taxon>
        <taxon>Mentheae</taxon>
        <taxon>Salviinae</taxon>
        <taxon>Salvia</taxon>
        <taxon>Salvia subgen. Calosphace</taxon>
        <taxon>core Calosphace</taxon>
    </lineage>
</organism>
<comment type="caution">
    <text evidence="1">The sequence shown here is derived from an EMBL/GenBank/DDBJ whole genome shotgun (WGS) entry which is preliminary data.</text>
</comment>
<name>A0A8X8Z9U8_SALSN</name>
<accession>A0A8X8Z9U8</accession>
<reference evidence="1" key="2">
    <citation type="submission" date="2020-08" db="EMBL/GenBank/DDBJ databases">
        <title>Plant Genome Project.</title>
        <authorList>
            <person name="Zhang R.-G."/>
        </authorList>
    </citation>
    <scope>NUCLEOTIDE SEQUENCE</scope>
    <source>
        <strain evidence="1">Huo1</strain>
        <tissue evidence="1">Leaf</tissue>
    </source>
</reference>
<dbReference type="Gene3D" id="3.40.50.12020">
    <property type="entry name" value="Uncharacterised protein family UPF0261, NN domain"/>
    <property type="match status" value="1"/>
</dbReference>
<reference evidence="1" key="1">
    <citation type="submission" date="2018-01" db="EMBL/GenBank/DDBJ databases">
        <authorList>
            <person name="Mao J.F."/>
        </authorList>
    </citation>
    <scope>NUCLEOTIDE SEQUENCE</scope>
    <source>
        <strain evidence="1">Huo1</strain>
        <tissue evidence="1">Leaf</tissue>
    </source>
</reference>
<protein>
    <submittedName>
        <fullName evidence="1">Uncharacterized protein</fullName>
    </submittedName>
</protein>
<sequence length="125" mass="14124">MKYTHSAQLPTTPSHSQISFEVSTMEDMKNNNIMQVFCIGTADTKLDEIRFLAQSNSRQSQPSCDDLDFVWKRDILSCCAEAGMLGNQQVPDDRGKAIQAFLCKSGLMRIEFLLELLGLEEVEWS</sequence>
<proteinExistence type="predicted"/>
<dbReference type="EMBL" id="PNBA02000016">
    <property type="protein sequence ID" value="KAG6397377.1"/>
    <property type="molecule type" value="Genomic_DNA"/>
</dbReference>
<keyword evidence="2" id="KW-1185">Reference proteome</keyword>
<dbReference type="Proteomes" id="UP000298416">
    <property type="component" value="Unassembled WGS sequence"/>
</dbReference>
<evidence type="ECO:0000313" key="1">
    <source>
        <dbReference type="EMBL" id="KAG6397377.1"/>
    </source>
</evidence>